<evidence type="ECO:0000313" key="1">
    <source>
        <dbReference type="EMBL" id="VDO74456.1"/>
    </source>
</evidence>
<dbReference type="AlphaFoldDB" id="A0A183LTC6"/>
<evidence type="ECO:0000313" key="2">
    <source>
        <dbReference type="Proteomes" id="UP000277204"/>
    </source>
</evidence>
<dbReference type="InterPro" id="IPR011009">
    <property type="entry name" value="Kinase-like_dom_sf"/>
</dbReference>
<dbReference type="STRING" id="48269.A0A183LTC6"/>
<reference evidence="1 2" key="1">
    <citation type="submission" date="2018-11" db="EMBL/GenBank/DDBJ databases">
        <authorList>
            <consortium name="Pathogen Informatics"/>
        </authorList>
    </citation>
    <scope>NUCLEOTIDE SEQUENCE [LARGE SCALE GENOMIC DNA]</scope>
    <source>
        <strain evidence="1 2">Zambia</strain>
    </source>
</reference>
<sequence length="174" mass="19311">MVAGDQQQVHIPFVPSKSSIPCVPVVWNEGFPTLLRGSSMSTNAVNALNIHFSSSQFRKQRPPPREGNQICICNILKITKSLESNLKTLRLLRSTPTSFTTPENLLYFSPADDSKIMVSDFGLSKIENNESIMATACGTPGYVVWCMLLMMASISNNIDKKLKFSDFALSIYKD</sequence>
<dbReference type="EMBL" id="UZAI01002762">
    <property type="protein sequence ID" value="VDO74456.1"/>
    <property type="molecule type" value="Genomic_DNA"/>
</dbReference>
<dbReference type="Gene3D" id="1.10.510.10">
    <property type="entry name" value="Transferase(Phosphotransferase) domain 1"/>
    <property type="match status" value="1"/>
</dbReference>
<gene>
    <name evidence="1" type="ORF">SMRZ_LOCUS7051</name>
</gene>
<name>A0A183LTC6_9TREM</name>
<organism evidence="1 2">
    <name type="scientific">Schistosoma margrebowiei</name>
    <dbReference type="NCBI Taxonomy" id="48269"/>
    <lineage>
        <taxon>Eukaryota</taxon>
        <taxon>Metazoa</taxon>
        <taxon>Spiralia</taxon>
        <taxon>Lophotrochozoa</taxon>
        <taxon>Platyhelminthes</taxon>
        <taxon>Trematoda</taxon>
        <taxon>Digenea</taxon>
        <taxon>Strigeidida</taxon>
        <taxon>Schistosomatoidea</taxon>
        <taxon>Schistosomatidae</taxon>
        <taxon>Schistosoma</taxon>
    </lineage>
</organism>
<dbReference type="SUPFAM" id="SSF56112">
    <property type="entry name" value="Protein kinase-like (PK-like)"/>
    <property type="match status" value="1"/>
</dbReference>
<proteinExistence type="predicted"/>
<accession>A0A183LTC6</accession>
<dbReference type="Proteomes" id="UP000277204">
    <property type="component" value="Unassembled WGS sequence"/>
</dbReference>
<protein>
    <submittedName>
        <fullName evidence="1">Uncharacterized protein</fullName>
    </submittedName>
</protein>
<keyword evidence="2" id="KW-1185">Reference proteome</keyword>